<dbReference type="FunFam" id="2.10.25.140:FF:000001">
    <property type="entry name" value="Delta-like protein"/>
    <property type="match status" value="1"/>
</dbReference>
<dbReference type="Pfam" id="PF21700">
    <property type="entry name" value="EGF_DL_JAG"/>
    <property type="match status" value="1"/>
</dbReference>
<dbReference type="GO" id="GO:0051240">
    <property type="term" value="P:positive regulation of multicellular organismal process"/>
    <property type="evidence" value="ECO:0007669"/>
    <property type="project" value="UniProtKB-ARBA"/>
</dbReference>
<keyword evidence="16" id="KW-0206">Cytoskeleton</keyword>
<feature type="compositionally biased region" description="Low complexity" evidence="21">
    <location>
        <begin position="1234"/>
        <end position="1243"/>
    </location>
</feature>
<feature type="disulfide bond" evidence="18">
    <location>
        <begin position="682"/>
        <end position="691"/>
    </location>
</feature>
<feature type="domain" description="EGF-like" evidence="23">
    <location>
        <begin position="847"/>
        <end position="883"/>
    </location>
</feature>
<dbReference type="OrthoDB" id="283575at2759"/>
<dbReference type="SMART" id="SM00181">
    <property type="entry name" value="EGF"/>
    <property type="match status" value="16"/>
</dbReference>
<dbReference type="SMART" id="SM00051">
    <property type="entry name" value="DSL"/>
    <property type="match status" value="1"/>
</dbReference>
<evidence type="ECO:0000256" key="9">
    <source>
        <dbReference type="ARBA" id="ARBA00022737"/>
    </source>
</evidence>
<dbReference type="GO" id="GO:0005856">
    <property type="term" value="C:cytoskeleton"/>
    <property type="evidence" value="ECO:0007669"/>
    <property type="project" value="UniProtKB-SubCell"/>
</dbReference>
<accession>A0A7M7HNI9</accession>
<keyword evidence="11" id="KW-0914">Notch signaling pathway</keyword>
<dbReference type="SMART" id="SM00215">
    <property type="entry name" value="VWC_out"/>
    <property type="match status" value="1"/>
</dbReference>
<sequence length="1297" mass="140444">MQFSILNHFHLKSTNGDGHFELDVISYVDPRGELADGSCCDPPSSSSSSSSADGIQECVNECDVAFRACLTNFQPRTTYDGRCVFGEGSTDVVGGNTLLSIVDGDIDTRSASVNSTPPAEKDTTIKFPFDFAWPTTFSLILEALDVDGNGVEKSQKPPSTKSSLPSSSSSSSPQQSHTPTMPFIIPMPIPVTTETASLTNAFETTTSTLGSRNVTFQLIERAYHSGILVPSSSWVALRHDGATATVLYRVRLQCDDDFYGKTCLNYCTPRNDQFGHYTCDDDGGRVCDHGWTGSHCMISICKKGCHATYGFCDSPDECRCRHGWQGELCDQCMPYPGCKHGGCVSPWQCNCEYKWGGLLCDQAQGACYSNPCMNDGQCEEVDHGFVCYCSPGWTGIACNSNIDDCLHSPCLNGGSCSDLVDGYECHCTSQWQGPVCQYDSNECTGQPCVHAFRCRNRFGDYLCDCQPGWTGRNCDVNANDCLGHCLNGATCMDLINSFICVCQPGYTGIECETNVDECSSDPCMHGGKCTDLINGYQCECKPGFSGTRCQYDVDLCNPNPCGHGANCFNLFGDYFCACPESHQGKNCSDAKTLCKGSLCQVIDSCTVTAGATSTGGPTQQPSNVCGPHGACISLDNNGGFSCICDTGYTGLYCHERIDYCESDPCQNGGTCINTVLSIQCVCTPGWEGLFCHISTDECSATPCRNNGTCVDLHADFTCVCPKRWMGKTCNSLESHCDSSTCRNNGVCEDAGQSFMCLCPPAWEGISCRIAIQDRCTGSPCENGATCIPSGESYTCICKDGFEGVNCEKNVDDCRLNPCHNGGKCVDGINWFLCQCADGFAGPSCRININECLSSPCAYGSTCVDGMASYTCHCPLGRNGTTCSQVIGYDPMPRSCQSGRHLRVHDETWQQDCNRCRCDDGHIVCSKIWCGPSSCLAVADETFSMYEPDDQSVFSCSQGFFCRPIQEHECFTPPCHPWGVCEKTASEASSDGYRQEHGYLTGRVDNLKDGRDLSLSVDHTGMIGCESGGNNDLSGTCIRLLLTFDLWIMPVGMTVEAVCNDIRQLPHIHDAAQDAAIFIICRKAPQETDTIDLTVSTDGNANAITANNVSQALISGLQGRSGNSPVVLNAITSIQQMSPSLVVSARFNARFLILAYMVVLVAISLFGCTVIAFGRRRHGCLNSQPPPPPPSLPLHVLTGSDQGIAESATTITTITTTMHQALNDYIIDENKTSDKSSTSRTSSSFRDDVHHYENDARRNQPTSTGYLVPDFERLNHSNKGSNRRVARRPRSRSEKEPT</sequence>
<feature type="disulfide bond" evidence="18">
    <location>
        <begin position="720"/>
        <end position="729"/>
    </location>
</feature>
<dbReference type="PROSITE" id="PS00022">
    <property type="entry name" value="EGF_1"/>
    <property type="match status" value="14"/>
</dbReference>
<evidence type="ECO:0000256" key="6">
    <source>
        <dbReference type="ARBA" id="ARBA00022536"/>
    </source>
</evidence>
<dbReference type="PROSITE" id="PS01187">
    <property type="entry name" value="EGF_CA"/>
    <property type="match status" value="3"/>
</dbReference>
<keyword evidence="26" id="KW-1185">Reference proteome</keyword>
<keyword evidence="7 20" id="KW-0812">Transmembrane</keyword>
<evidence type="ECO:0000256" key="20">
    <source>
        <dbReference type="RuleBase" id="RU280815"/>
    </source>
</evidence>
<feature type="disulfide bond" evidence="18">
    <location>
        <begin position="644"/>
        <end position="653"/>
    </location>
</feature>
<dbReference type="FunFam" id="2.10.25.10:FF:000122">
    <property type="entry name" value="Protein crumbs homolog 2"/>
    <property type="match status" value="1"/>
</dbReference>
<evidence type="ECO:0000256" key="5">
    <source>
        <dbReference type="ARBA" id="ARBA00022490"/>
    </source>
</evidence>
<dbReference type="GO" id="GO:0048468">
    <property type="term" value="P:cell development"/>
    <property type="evidence" value="ECO:0007669"/>
    <property type="project" value="UniProtKB-ARBA"/>
</dbReference>
<feature type="domain" description="EGF-like" evidence="23">
    <location>
        <begin position="732"/>
        <end position="768"/>
    </location>
</feature>
<feature type="disulfide bond" evidence="18">
    <location>
        <begin position="502"/>
        <end position="511"/>
    </location>
</feature>
<evidence type="ECO:0000256" key="18">
    <source>
        <dbReference type="PROSITE-ProRule" id="PRU00076"/>
    </source>
</evidence>
<dbReference type="Gene3D" id="2.60.40.3510">
    <property type="match status" value="2"/>
</dbReference>
<feature type="domain" description="EGF-like" evidence="23">
    <location>
        <begin position="552"/>
        <end position="588"/>
    </location>
</feature>
<dbReference type="InterPro" id="IPR056986">
    <property type="entry name" value="JAG1_1/2_dom"/>
</dbReference>
<dbReference type="FunFam" id="2.10.25.10:FF:000018">
    <property type="entry name" value="Delta-like 1"/>
    <property type="match status" value="1"/>
</dbReference>
<dbReference type="Pfam" id="PF07657">
    <property type="entry name" value="MNNL"/>
    <property type="match status" value="1"/>
</dbReference>
<dbReference type="CDD" id="cd00054">
    <property type="entry name" value="EGF_CA"/>
    <property type="match status" value="11"/>
</dbReference>
<dbReference type="EnsemblMetazoa" id="XM_011677557">
    <property type="protein sequence ID" value="XP_011675859"/>
    <property type="gene ID" value="LOC105443877"/>
</dbReference>
<dbReference type="PROSITE" id="PS50026">
    <property type="entry name" value="EGF_3"/>
    <property type="match status" value="13"/>
</dbReference>
<dbReference type="GO" id="GO:0042995">
    <property type="term" value="C:cell projection"/>
    <property type="evidence" value="ECO:0007669"/>
    <property type="project" value="UniProtKB-SubCell"/>
</dbReference>
<dbReference type="InterPro" id="IPR001774">
    <property type="entry name" value="DSL"/>
</dbReference>
<reference evidence="26" key="1">
    <citation type="submission" date="2015-02" db="EMBL/GenBank/DDBJ databases">
        <title>Genome sequencing for Strongylocentrotus purpuratus.</title>
        <authorList>
            <person name="Murali S."/>
            <person name="Liu Y."/>
            <person name="Vee V."/>
            <person name="English A."/>
            <person name="Wang M."/>
            <person name="Skinner E."/>
            <person name="Han Y."/>
            <person name="Muzny D.M."/>
            <person name="Worley K.C."/>
            <person name="Gibbs R.A."/>
        </authorList>
    </citation>
    <scope>NUCLEOTIDE SEQUENCE</scope>
</reference>
<evidence type="ECO:0000256" key="7">
    <source>
        <dbReference type="ARBA" id="ARBA00022692"/>
    </source>
</evidence>
<dbReference type="Proteomes" id="UP000007110">
    <property type="component" value="Unassembled WGS sequence"/>
</dbReference>
<evidence type="ECO:0000256" key="17">
    <source>
        <dbReference type="ARBA" id="ARBA00023273"/>
    </source>
</evidence>
<dbReference type="PRINTS" id="PR00010">
    <property type="entry name" value="EGFBLOOD"/>
</dbReference>
<dbReference type="InterPro" id="IPR001007">
    <property type="entry name" value="VWF_dom"/>
</dbReference>
<feature type="compositionally biased region" description="Basic and acidic residues" evidence="21">
    <location>
        <begin position="1244"/>
        <end position="1257"/>
    </location>
</feature>
<feature type="region of interest" description="Disordered" evidence="21">
    <location>
        <begin position="1230"/>
        <end position="1297"/>
    </location>
</feature>
<evidence type="ECO:0000256" key="8">
    <source>
        <dbReference type="ARBA" id="ARBA00022729"/>
    </source>
</evidence>
<keyword evidence="4 20" id="KW-0217">Developmental protein</keyword>
<evidence type="ECO:0000256" key="4">
    <source>
        <dbReference type="ARBA" id="ARBA00022473"/>
    </source>
</evidence>
<dbReference type="FunFam" id="2.10.25.10:FF:000004">
    <property type="entry name" value="Neurogenic locus notch 1"/>
    <property type="match status" value="1"/>
</dbReference>
<evidence type="ECO:0000256" key="2">
    <source>
        <dbReference type="ARBA" id="ARBA00004316"/>
    </source>
</evidence>
<feature type="disulfide bond" evidence="18">
    <location>
        <begin position="873"/>
        <end position="882"/>
    </location>
</feature>
<dbReference type="Pfam" id="PF00008">
    <property type="entry name" value="EGF"/>
    <property type="match status" value="6"/>
</dbReference>
<dbReference type="InterPro" id="IPR011651">
    <property type="entry name" value="Notch_ligand_N"/>
</dbReference>
<dbReference type="PANTHER" id="PTHR12916:SF4">
    <property type="entry name" value="UNINFLATABLE, ISOFORM C"/>
    <property type="match status" value="1"/>
</dbReference>
<keyword evidence="17" id="KW-0966">Cell projection</keyword>
<dbReference type="InterPro" id="IPR000742">
    <property type="entry name" value="EGF"/>
</dbReference>
<feature type="transmembrane region" description="Helical" evidence="22">
    <location>
        <begin position="1150"/>
        <end position="1172"/>
    </location>
</feature>
<feature type="domain" description="EGF-like" evidence="23">
    <location>
        <begin position="694"/>
        <end position="730"/>
    </location>
</feature>
<feature type="domain" description="EGF-like" evidence="23">
    <location>
        <begin position="439"/>
        <end position="475"/>
    </location>
</feature>
<dbReference type="SUPFAM" id="SSF57196">
    <property type="entry name" value="EGF/Laminin"/>
    <property type="match status" value="9"/>
</dbReference>
<dbReference type="Gene3D" id="2.10.25.140">
    <property type="match status" value="1"/>
</dbReference>
<evidence type="ECO:0000256" key="11">
    <source>
        <dbReference type="ARBA" id="ARBA00022976"/>
    </source>
</evidence>
<dbReference type="GO" id="GO:0048018">
    <property type="term" value="F:receptor ligand activity"/>
    <property type="evidence" value="ECO:0007669"/>
    <property type="project" value="UniProtKB-ARBA"/>
</dbReference>
<protein>
    <recommendedName>
        <fullName evidence="20">Delta-like protein</fullName>
    </recommendedName>
</protein>
<evidence type="ECO:0000256" key="14">
    <source>
        <dbReference type="ARBA" id="ARBA00023157"/>
    </source>
</evidence>
<dbReference type="GO" id="GO:0035239">
    <property type="term" value="P:tube morphogenesis"/>
    <property type="evidence" value="ECO:0007669"/>
    <property type="project" value="UniProtKB-ARBA"/>
</dbReference>
<feature type="domain" description="EGF-like" evidence="23">
    <location>
        <begin position="401"/>
        <end position="437"/>
    </location>
</feature>
<comment type="subcellular location">
    <subcellularLocation>
        <location evidence="2">Cell projection</location>
    </subcellularLocation>
    <subcellularLocation>
        <location evidence="1">Cytoplasm</location>
        <location evidence="1">Cytoskeleton</location>
    </subcellularLocation>
    <subcellularLocation>
        <location evidence="3 20">Membrane</location>
        <topology evidence="3 20">Single-pass type I membrane protein</topology>
    </subcellularLocation>
</comment>
<keyword evidence="14 18" id="KW-1015">Disulfide bond</keyword>
<dbReference type="PANTHER" id="PTHR12916">
    <property type="entry name" value="CYTOCHROME C OXIDASE POLYPEPTIDE VIC-2"/>
    <property type="match status" value="1"/>
</dbReference>
<dbReference type="Pfam" id="PF12661">
    <property type="entry name" value="hEGF"/>
    <property type="match status" value="4"/>
</dbReference>
<dbReference type="GO" id="GO:0030855">
    <property type="term" value="P:epithelial cell differentiation"/>
    <property type="evidence" value="ECO:0007669"/>
    <property type="project" value="UniProtKB-ARBA"/>
</dbReference>
<dbReference type="FunFam" id="2.10.25.10:FF:000431">
    <property type="entry name" value="Delta-like protein"/>
    <property type="match status" value="1"/>
</dbReference>
<evidence type="ECO:0000313" key="26">
    <source>
        <dbReference type="Proteomes" id="UP000007110"/>
    </source>
</evidence>
<dbReference type="InterPro" id="IPR009030">
    <property type="entry name" value="Growth_fac_rcpt_cys_sf"/>
</dbReference>
<evidence type="ECO:0000259" key="24">
    <source>
        <dbReference type="PROSITE" id="PS51051"/>
    </source>
</evidence>
<feature type="domain" description="EGF-like" evidence="23">
    <location>
        <begin position="363"/>
        <end position="399"/>
    </location>
</feature>
<feature type="disulfide bond" evidence="18">
    <location>
        <begin position="625"/>
        <end position="642"/>
    </location>
</feature>
<dbReference type="FunFam" id="2.10.25.10:FF:000117">
    <property type="entry name" value="Delta-like protein"/>
    <property type="match status" value="1"/>
</dbReference>
<dbReference type="GO" id="GO:0007219">
    <property type="term" value="P:Notch signaling pathway"/>
    <property type="evidence" value="ECO:0007669"/>
    <property type="project" value="UniProtKB-KW"/>
</dbReference>
<feature type="disulfide bond" evidence="18">
    <location>
        <begin position="578"/>
        <end position="587"/>
    </location>
</feature>
<feature type="compositionally biased region" description="Basic residues" evidence="21">
    <location>
        <begin position="1280"/>
        <end position="1289"/>
    </location>
</feature>
<dbReference type="FunCoup" id="A0A7M7HNI9">
    <property type="interactions" value="439"/>
</dbReference>
<keyword evidence="10" id="KW-0106">Calcium</keyword>
<evidence type="ECO:0000256" key="12">
    <source>
        <dbReference type="ARBA" id="ARBA00022989"/>
    </source>
</evidence>
<dbReference type="RefSeq" id="XP_011675859.2">
    <property type="nucleotide sequence ID" value="XM_011677557.2"/>
</dbReference>
<dbReference type="FunFam" id="2.10.25.10:FF:000434">
    <property type="entry name" value="Predicted protein"/>
    <property type="match status" value="1"/>
</dbReference>
<dbReference type="OMA" id="FLYLCES"/>
<dbReference type="Pfam" id="PF23575">
    <property type="entry name" value="JAG1"/>
    <property type="match status" value="1"/>
</dbReference>
<feature type="disulfide bond" evidence="18">
    <location>
        <begin position="758"/>
        <end position="767"/>
    </location>
</feature>
<dbReference type="FunFam" id="2.10.25.10:FF:000146">
    <property type="entry name" value="Putative neurogenic locus notch"/>
    <property type="match status" value="1"/>
</dbReference>
<dbReference type="KEGG" id="spu:105443877"/>
<feature type="disulfide bond" evidence="19">
    <location>
        <begin position="254"/>
        <end position="263"/>
    </location>
</feature>
<feature type="domain" description="EGF-like" evidence="23">
    <location>
        <begin position="656"/>
        <end position="692"/>
    </location>
</feature>
<evidence type="ECO:0000256" key="19">
    <source>
        <dbReference type="PROSITE-ProRule" id="PRU00377"/>
    </source>
</evidence>
<evidence type="ECO:0000259" key="23">
    <source>
        <dbReference type="PROSITE" id="PS50026"/>
    </source>
</evidence>
<keyword evidence="5" id="KW-0963">Cytoplasm</keyword>
<comment type="caution">
    <text evidence="18">Lacks conserved residue(s) required for the propagation of feature annotation.</text>
</comment>
<dbReference type="Gene3D" id="2.10.25.10">
    <property type="entry name" value="Laminin"/>
    <property type="match status" value="14"/>
</dbReference>
<dbReference type="GO" id="GO:0003008">
    <property type="term" value="P:system process"/>
    <property type="evidence" value="ECO:0007669"/>
    <property type="project" value="UniProtKB-ARBA"/>
</dbReference>
<dbReference type="GO" id="GO:0005509">
    <property type="term" value="F:calcium ion binding"/>
    <property type="evidence" value="ECO:0007669"/>
    <property type="project" value="InterPro"/>
</dbReference>
<feature type="region of interest" description="Disordered" evidence="21">
    <location>
        <begin position="150"/>
        <end position="183"/>
    </location>
</feature>
<feature type="domain" description="EGF-like" evidence="23">
    <location>
        <begin position="809"/>
        <end position="845"/>
    </location>
</feature>
<dbReference type="FunFam" id="2.10.25.10:FF:000061">
    <property type="entry name" value="Delta-like protein"/>
    <property type="match status" value="1"/>
</dbReference>
<dbReference type="FunFam" id="2.10.25.10:FF:000318">
    <property type="entry name" value="Eyes shut homolog"/>
    <property type="match status" value="1"/>
</dbReference>
<feature type="disulfide bond" evidence="18">
    <location>
        <begin position="797"/>
        <end position="806"/>
    </location>
</feature>
<keyword evidence="15" id="KW-0325">Glycoprotein</keyword>
<evidence type="ECO:0000256" key="13">
    <source>
        <dbReference type="ARBA" id="ARBA00023136"/>
    </source>
</evidence>
<keyword evidence="13 20" id="KW-0472">Membrane</keyword>
<feature type="disulfide bond" evidence="18">
    <location>
        <begin position="389"/>
        <end position="398"/>
    </location>
</feature>
<dbReference type="GO" id="GO:0030182">
    <property type="term" value="P:neuron differentiation"/>
    <property type="evidence" value="ECO:0007669"/>
    <property type="project" value="UniProtKB-ARBA"/>
</dbReference>
<dbReference type="InterPro" id="IPR013032">
    <property type="entry name" value="EGF-like_CS"/>
</dbReference>
<feature type="domain" description="EGF-like" evidence="23">
    <location>
        <begin position="477"/>
        <end position="512"/>
    </location>
</feature>
<evidence type="ECO:0000256" key="3">
    <source>
        <dbReference type="ARBA" id="ARBA00004479"/>
    </source>
</evidence>
<dbReference type="FunFam" id="2.10.25.10:FF:000824">
    <property type="entry name" value="Delta-like protein"/>
    <property type="match status" value="1"/>
</dbReference>
<dbReference type="InterPro" id="IPR018097">
    <property type="entry name" value="EGF_Ca-bd_CS"/>
</dbReference>
<feature type="disulfide bond" evidence="18">
    <location>
        <begin position="835"/>
        <end position="844"/>
    </location>
</feature>
<feature type="disulfide bond" evidence="19">
    <location>
        <begin position="287"/>
        <end position="296"/>
    </location>
</feature>
<evidence type="ECO:0000256" key="1">
    <source>
        <dbReference type="ARBA" id="ARBA00004245"/>
    </source>
</evidence>
<dbReference type="PROSITE" id="PS00010">
    <property type="entry name" value="ASX_HYDROXYL"/>
    <property type="match status" value="9"/>
</dbReference>
<feature type="domain" description="EGF-like" evidence="23">
    <location>
        <begin position="614"/>
        <end position="654"/>
    </location>
</feature>
<dbReference type="PROSITE" id="PS51051">
    <property type="entry name" value="DSL"/>
    <property type="match status" value="1"/>
</dbReference>
<evidence type="ECO:0000256" key="10">
    <source>
        <dbReference type="ARBA" id="ARBA00022837"/>
    </source>
</evidence>
<feature type="disulfide bond" evidence="18">
    <location>
        <begin position="481"/>
        <end position="491"/>
    </location>
</feature>
<feature type="compositionally biased region" description="Low complexity" evidence="21">
    <location>
        <begin position="156"/>
        <end position="183"/>
    </location>
</feature>
<dbReference type="SUPFAM" id="SSF57184">
    <property type="entry name" value="Growth factor receptor domain"/>
    <property type="match status" value="1"/>
</dbReference>
<keyword evidence="9 20" id="KW-0677">Repeat</keyword>
<dbReference type="InterPro" id="IPR000152">
    <property type="entry name" value="EGF-type_Asp/Asn_hydroxyl_site"/>
</dbReference>
<organism evidence="25 26">
    <name type="scientific">Strongylocentrotus purpuratus</name>
    <name type="common">Purple sea urchin</name>
    <dbReference type="NCBI Taxonomy" id="7668"/>
    <lineage>
        <taxon>Eukaryota</taxon>
        <taxon>Metazoa</taxon>
        <taxon>Echinodermata</taxon>
        <taxon>Eleutherozoa</taxon>
        <taxon>Echinozoa</taxon>
        <taxon>Echinoidea</taxon>
        <taxon>Euechinoidea</taxon>
        <taxon>Echinacea</taxon>
        <taxon>Camarodonta</taxon>
        <taxon>Echinidea</taxon>
        <taxon>Strongylocentrotidae</taxon>
        <taxon>Strongylocentrotus</taxon>
    </lineage>
</organism>
<feature type="domain" description="EGF-like" evidence="23">
    <location>
        <begin position="771"/>
        <end position="807"/>
    </location>
</feature>
<keyword evidence="12 20" id="KW-1133">Transmembrane helix</keyword>
<dbReference type="Pfam" id="PF01414">
    <property type="entry name" value="DSL"/>
    <property type="match status" value="1"/>
</dbReference>
<feature type="domain" description="EGF-like" evidence="23">
    <location>
        <begin position="514"/>
        <end position="550"/>
    </location>
</feature>
<evidence type="ECO:0000256" key="21">
    <source>
        <dbReference type="SAM" id="MobiDB-lite"/>
    </source>
</evidence>
<feature type="disulfide bond" evidence="19">
    <location>
        <begin position="267"/>
        <end position="279"/>
    </location>
</feature>
<evidence type="ECO:0000256" key="16">
    <source>
        <dbReference type="ARBA" id="ARBA00023212"/>
    </source>
</evidence>
<dbReference type="GO" id="GO:0005112">
    <property type="term" value="F:Notch binding"/>
    <property type="evidence" value="ECO:0000318"/>
    <property type="project" value="GO_Central"/>
</dbReference>
<dbReference type="InParanoid" id="A0A7M7HNI9"/>
<feature type="disulfide bond" evidence="18">
    <location>
        <begin position="465"/>
        <end position="474"/>
    </location>
</feature>
<evidence type="ECO:0000256" key="22">
    <source>
        <dbReference type="SAM" id="Phobius"/>
    </source>
</evidence>
<dbReference type="SMART" id="SM00179">
    <property type="entry name" value="EGF_CA"/>
    <property type="match status" value="13"/>
</dbReference>
<dbReference type="GO" id="GO:0016020">
    <property type="term" value="C:membrane"/>
    <property type="evidence" value="ECO:0007669"/>
    <property type="project" value="UniProtKB-SubCell"/>
</dbReference>
<comment type="function">
    <text evidence="20">Putative Notch ligand involved in the mediation of Notch signaling.</text>
</comment>
<dbReference type="PROSITE" id="PS01186">
    <property type="entry name" value="EGF_2"/>
    <property type="match status" value="8"/>
</dbReference>
<evidence type="ECO:0000256" key="15">
    <source>
        <dbReference type="ARBA" id="ARBA00023180"/>
    </source>
</evidence>
<feature type="domain" description="DSL" evidence="24">
    <location>
        <begin position="252"/>
        <end position="296"/>
    </location>
</feature>
<reference evidence="25" key="2">
    <citation type="submission" date="2021-01" db="UniProtKB">
        <authorList>
            <consortium name="EnsemblMetazoa"/>
        </authorList>
    </citation>
    <scope>IDENTIFICATION</scope>
</reference>
<keyword evidence="8 20" id="KW-0732">Signal</keyword>
<dbReference type="FunFam" id="2.10.25.10:FF:000472">
    <property type="entry name" value="Uncharacterized protein, isoform A"/>
    <property type="match status" value="1"/>
</dbReference>
<evidence type="ECO:0000313" key="25">
    <source>
        <dbReference type="EnsemblMetazoa" id="XP_011675859"/>
    </source>
</evidence>
<feature type="disulfide bond" evidence="18">
    <location>
        <begin position="427"/>
        <end position="436"/>
    </location>
</feature>
<proteinExistence type="predicted"/>
<feature type="disulfide bond" evidence="18">
    <location>
        <begin position="540"/>
        <end position="549"/>
    </location>
</feature>
<keyword evidence="6 18" id="KW-0245">EGF-like domain</keyword>
<name>A0A7M7HNI9_STRPU</name>
<dbReference type="InterPro" id="IPR001881">
    <property type="entry name" value="EGF-like_Ca-bd_dom"/>
</dbReference>
<dbReference type="GeneID" id="105443877"/>